<protein>
    <submittedName>
        <fullName evidence="1">Bm9900</fullName>
    </submittedName>
</protein>
<gene>
    <name evidence="1" type="primary">Bm9900</name>
    <name evidence="1" type="ORF">BM_Bm9900</name>
</gene>
<name>A0A1I9G2C8_BRUMA</name>
<organism evidence="1">
    <name type="scientific">Brugia malayi</name>
    <name type="common">Filarial nematode worm</name>
    <dbReference type="NCBI Taxonomy" id="6279"/>
    <lineage>
        <taxon>Eukaryota</taxon>
        <taxon>Metazoa</taxon>
        <taxon>Ecdysozoa</taxon>
        <taxon>Nematoda</taxon>
        <taxon>Chromadorea</taxon>
        <taxon>Rhabditida</taxon>
        <taxon>Spirurina</taxon>
        <taxon>Spiruromorpha</taxon>
        <taxon>Filarioidea</taxon>
        <taxon>Onchocercidae</taxon>
        <taxon>Brugia</taxon>
    </lineage>
</organism>
<reference evidence="1" key="2">
    <citation type="submission" date="2012-12" db="EMBL/GenBank/DDBJ databases">
        <authorList>
            <consortium name="WormBase Consortium"/>
            <person name="Ghedin E."/>
            <person name="Paulini M."/>
        </authorList>
    </citation>
    <scope>NUCLEOTIDE SEQUENCE</scope>
    <source>
        <strain evidence="1">FR3</strain>
    </source>
</reference>
<evidence type="ECO:0000313" key="1">
    <source>
        <dbReference type="EMBL" id="CDP95852.1"/>
    </source>
</evidence>
<accession>A0A1I9G2C8</accession>
<reference evidence="1" key="1">
    <citation type="journal article" date="2007" name="Science">
        <title>Draft genome of the filarial nematode parasite Brugia malayi.</title>
        <authorList>
            <person name="Ghedin E."/>
            <person name="Wang S."/>
            <person name="Spiro D."/>
            <person name="Caler E."/>
            <person name="Zhao Q."/>
            <person name="Crabtree J."/>
            <person name="Allen J.E."/>
            <person name="Delcher A.L."/>
            <person name="Guiliano D.B."/>
            <person name="Miranda-Saavedra D."/>
            <person name="Angiuoli S.V."/>
            <person name="Creasy T."/>
            <person name="Amedeo P."/>
            <person name="Haas B."/>
            <person name="El-Sayed N.M."/>
            <person name="Wortman J.R."/>
            <person name="Feldblyum T."/>
            <person name="Tallon L."/>
            <person name="Schatz M."/>
            <person name="Shumway M."/>
            <person name="Koo H."/>
            <person name="Salzberg S.L."/>
            <person name="Schobel S."/>
            <person name="Pertea M."/>
            <person name="Pop M."/>
            <person name="White O."/>
            <person name="Barton G.J."/>
            <person name="Carlow C.K."/>
            <person name="Crawford M.J."/>
            <person name="Daub J."/>
            <person name="Dimmic M.W."/>
            <person name="Estes C.F."/>
            <person name="Foster J.M."/>
            <person name="Ganatra M."/>
            <person name="Gregory W.F."/>
            <person name="Johnson N.M."/>
            <person name="Jin J."/>
            <person name="Komuniecki R."/>
            <person name="Korf I."/>
            <person name="Kumar S."/>
            <person name="Laney S."/>
            <person name="Li B.W."/>
            <person name="Li W."/>
            <person name="Lindblom T.H."/>
            <person name="Lustigman S."/>
            <person name="Ma D."/>
            <person name="Maina C.V."/>
            <person name="Martin D.M."/>
            <person name="McCarter J.P."/>
            <person name="McReynolds L."/>
            <person name="Mitreva M."/>
            <person name="Nutman T.B."/>
            <person name="Parkinson J."/>
            <person name="Peregrin-Alvarez J.M."/>
            <person name="Poole C."/>
            <person name="Ren Q."/>
            <person name="Saunders L."/>
            <person name="Sluder A.E."/>
            <person name="Smith K."/>
            <person name="Stanke M."/>
            <person name="Unnasch T.R."/>
            <person name="Ware J."/>
            <person name="Wei A.D."/>
            <person name="Weil G."/>
            <person name="Williams D.J."/>
            <person name="Zhang Y."/>
            <person name="Williams S.A."/>
            <person name="Fraser-Liggett C."/>
            <person name="Slatko B."/>
            <person name="Blaxter M.L."/>
            <person name="Scott A.L."/>
        </authorList>
    </citation>
    <scope>NUCLEOTIDE SEQUENCE</scope>
    <source>
        <strain evidence="1">FR3</strain>
    </source>
</reference>
<sequence length="59" mass="6689">MGIANSMHSWLKREWQNFICRLGAMFFCILLEDQGKCVGSADSGQLASVLQKLQRSIRD</sequence>
<dbReference type="AlphaFoldDB" id="A0A1I9G2C8"/>
<proteinExistence type="predicted"/>
<dbReference type="EMBL" id="LN856957">
    <property type="protein sequence ID" value="CDP95852.1"/>
    <property type="molecule type" value="Genomic_DNA"/>
</dbReference>